<dbReference type="EMBL" id="LUHQ01000002">
    <property type="protein sequence ID" value="OAP07485.1"/>
    <property type="molecule type" value="Genomic_DNA"/>
</dbReference>
<evidence type="ECO:0000259" key="1">
    <source>
        <dbReference type="Pfam" id="PF13456"/>
    </source>
</evidence>
<dbReference type="GO" id="GO:0004523">
    <property type="term" value="F:RNA-DNA hybrid ribonuclease activity"/>
    <property type="evidence" value="ECO:0007669"/>
    <property type="project" value="InterPro"/>
</dbReference>
<sequence length="138" mass="15779">MCGGAWIVRDIGQAKHHARDAFTPIQDRTGAELRCILRSLKAFQDIHVSKVIIELEYPAAVNAVLQPSKWPFYRNWLAQIHEIAGAFESCTFRHIATNANLIGRSISRSVIQERRFQSYIALGEPSWFHNQVFEESKV</sequence>
<feature type="domain" description="RNase H type-1" evidence="1">
    <location>
        <begin position="4"/>
        <end position="102"/>
    </location>
</feature>
<dbReference type="Pfam" id="PF13456">
    <property type="entry name" value="RVT_3"/>
    <property type="match status" value="1"/>
</dbReference>
<comment type="caution">
    <text evidence="2">The sequence shown here is derived from an EMBL/GenBank/DDBJ whole genome shotgun (WGS) entry which is preliminary data.</text>
</comment>
<dbReference type="ExpressionAtlas" id="A0A178VQN2">
    <property type="expression patterns" value="baseline and differential"/>
</dbReference>
<proteinExistence type="predicted"/>
<name>A0A178VQN2_ARATH</name>
<dbReference type="InterPro" id="IPR036397">
    <property type="entry name" value="RNaseH_sf"/>
</dbReference>
<accession>A0A178VQN2</accession>
<evidence type="ECO:0000313" key="3">
    <source>
        <dbReference type="Proteomes" id="UP000078284"/>
    </source>
</evidence>
<organism evidence="2 3">
    <name type="scientific">Arabidopsis thaliana</name>
    <name type="common">Mouse-ear cress</name>
    <dbReference type="NCBI Taxonomy" id="3702"/>
    <lineage>
        <taxon>Eukaryota</taxon>
        <taxon>Viridiplantae</taxon>
        <taxon>Streptophyta</taxon>
        <taxon>Embryophyta</taxon>
        <taxon>Tracheophyta</taxon>
        <taxon>Spermatophyta</taxon>
        <taxon>Magnoliopsida</taxon>
        <taxon>eudicotyledons</taxon>
        <taxon>Gunneridae</taxon>
        <taxon>Pentapetalae</taxon>
        <taxon>rosids</taxon>
        <taxon>malvids</taxon>
        <taxon>Brassicales</taxon>
        <taxon>Brassicaceae</taxon>
        <taxon>Camelineae</taxon>
        <taxon>Arabidopsis</taxon>
    </lineage>
</organism>
<dbReference type="InterPro" id="IPR002156">
    <property type="entry name" value="RNaseH_domain"/>
</dbReference>
<reference evidence="3" key="1">
    <citation type="journal article" date="2016" name="Proc. Natl. Acad. Sci. U.S.A.">
        <title>Chromosome-level assembly of Arabidopsis thaliana Ler reveals the extent of translocation and inversion polymorphisms.</title>
        <authorList>
            <person name="Zapata L."/>
            <person name="Ding J."/>
            <person name="Willing E.M."/>
            <person name="Hartwig B."/>
            <person name="Bezdan D."/>
            <person name="Jiao W.B."/>
            <person name="Patel V."/>
            <person name="Velikkakam James G."/>
            <person name="Koornneef M."/>
            <person name="Ossowski S."/>
            <person name="Schneeberger K."/>
        </authorList>
    </citation>
    <scope>NUCLEOTIDE SEQUENCE [LARGE SCALE GENOMIC DNA]</scope>
    <source>
        <strain evidence="3">cv. Landsberg erecta</strain>
    </source>
</reference>
<dbReference type="GO" id="GO:0003676">
    <property type="term" value="F:nucleic acid binding"/>
    <property type="evidence" value="ECO:0007669"/>
    <property type="project" value="InterPro"/>
</dbReference>
<dbReference type="Proteomes" id="UP000078284">
    <property type="component" value="Chromosome 2"/>
</dbReference>
<gene>
    <name evidence="2" type="ordered locus">AXX17_At2g07140</name>
</gene>
<dbReference type="AlphaFoldDB" id="A0A178VQN2"/>
<protein>
    <recommendedName>
        <fullName evidence="1">RNase H type-1 domain-containing protein</fullName>
    </recommendedName>
</protein>
<evidence type="ECO:0000313" key="2">
    <source>
        <dbReference type="EMBL" id="OAP07485.1"/>
    </source>
</evidence>
<dbReference type="Gene3D" id="3.30.420.10">
    <property type="entry name" value="Ribonuclease H-like superfamily/Ribonuclease H"/>
    <property type="match status" value="1"/>
</dbReference>